<dbReference type="InterPro" id="IPR036514">
    <property type="entry name" value="SGNH_hydro_sf"/>
</dbReference>
<evidence type="ECO:0000313" key="2">
    <source>
        <dbReference type="EMBL" id="KAL2535983.1"/>
    </source>
</evidence>
<dbReference type="AlphaFoldDB" id="A0ABD1VH82"/>
<gene>
    <name evidence="2" type="ORF">Fot_17374</name>
</gene>
<proteinExistence type="predicted"/>
<keyword evidence="1" id="KW-0378">Hydrolase</keyword>
<organism evidence="2 3">
    <name type="scientific">Forsythia ovata</name>
    <dbReference type="NCBI Taxonomy" id="205694"/>
    <lineage>
        <taxon>Eukaryota</taxon>
        <taxon>Viridiplantae</taxon>
        <taxon>Streptophyta</taxon>
        <taxon>Embryophyta</taxon>
        <taxon>Tracheophyta</taxon>
        <taxon>Spermatophyta</taxon>
        <taxon>Magnoliopsida</taxon>
        <taxon>eudicotyledons</taxon>
        <taxon>Gunneridae</taxon>
        <taxon>Pentapetalae</taxon>
        <taxon>asterids</taxon>
        <taxon>lamiids</taxon>
        <taxon>Lamiales</taxon>
        <taxon>Oleaceae</taxon>
        <taxon>Forsythieae</taxon>
        <taxon>Forsythia</taxon>
    </lineage>
</organism>
<keyword evidence="3" id="KW-1185">Reference proteome</keyword>
<dbReference type="PANTHER" id="PTHR45648">
    <property type="entry name" value="GDSL LIPASE/ACYLHYDROLASE FAMILY PROTEIN (AFU_ORTHOLOGUE AFUA_4G14700)"/>
    <property type="match status" value="1"/>
</dbReference>
<dbReference type="EMBL" id="JBFOLJ010000005">
    <property type="protein sequence ID" value="KAL2535983.1"/>
    <property type="molecule type" value="Genomic_DNA"/>
</dbReference>
<dbReference type="PANTHER" id="PTHR45648:SF7">
    <property type="entry name" value="OS12G0126100 PROTEIN"/>
    <property type="match status" value="1"/>
</dbReference>
<dbReference type="GO" id="GO:0016787">
    <property type="term" value="F:hydrolase activity"/>
    <property type="evidence" value="ECO:0007669"/>
    <property type="project" value="UniProtKB-KW"/>
</dbReference>
<sequence length="183" mass="20519">MCGHSTFGMCTSNTFRRRNDDRRGCSDEVNMLVLEYNTMLEEKIVALNEELSDGHIIFLDVYRAIIGVQSTILKTMELRTVRDACCGLGKYHGMSGCLSTDMACDQSSTYVWWDLYNPTPAMNSLVANSAWSGRSVGCYMPPHYCPRAGVLFSVRTSTLCKAANGYFLSIHHTLCFPREQAEI</sequence>
<evidence type="ECO:0000256" key="1">
    <source>
        <dbReference type="ARBA" id="ARBA00022801"/>
    </source>
</evidence>
<dbReference type="InterPro" id="IPR051058">
    <property type="entry name" value="GDSL_Est/Lipase"/>
</dbReference>
<protein>
    <submittedName>
        <fullName evidence="2">GDSL esterase/lipase</fullName>
    </submittedName>
</protein>
<evidence type="ECO:0000313" key="3">
    <source>
        <dbReference type="Proteomes" id="UP001604277"/>
    </source>
</evidence>
<name>A0ABD1VH82_9LAMI</name>
<accession>A0ABD1VH82</accession>
<comment type="caution">
    <text evidence="2">The sequence shown here is derived from an EMBL/GenBank/DDBJ whole genome shotgun (WGS) entry which is preliminary data.</text>
</comment>
<dbReference type="Gene3D" id="3.40.50.1110">
    <property type="entry name" value="SGNH hydrolase"/>
    <property type="match status" value="1"/>
</dbReference>
<dbReference type="Proteomes" id="UP001604277">
    <property type="component" value="Unassembled WGS sequence"/>
</dbReference>
<reference evidence="3" key="1">
    <citation type="submission" date="2024-07" db="EMBL/GenBank/DDBJ databases">
        <title>Two chromosome-level genome assemblies of Korean endemic species Abeliophyllum distichum and Forsythia ovata (Oleaceae).</title>
        <authorList>
            <person name="Jang H."/>
        </authorList>
    </citation>
    <scope>NUCLEOTIDE SEQUENCE [LARGE SCALE GENOMIC DNA]</scope>
</reference>